<reference evidence="1 2" key="1">
    <citation type="submission" date="2021-12" db="EMBL/GenBank/DDBJ databases">
        <title>Discovery of the Pendulisporaceae a myxobacterial family with distinct sporulation behavior and unique specialized metabolism.</title>
        <authorList>
            <person name="Garcia R."/>
            <person name="Popoff A."/>
            <person name="Bader C.D."/>
            <person name="Loehr J."/>
            <person name="Walesch S."/>
            <person name="Walt C."/>
            <person name="Boldt J."/>
            <person name="Bunk B."/>
            <person name="Haeckl F.J.F.P.J."/>
            <person name="Gunesch A.P."/>
            <person name="Birkelbach J."/>
            <person name="Nuebel U."/>
            <person name="Pietschmann T."/>
            <person name="Bach T."/>
            <person name="Mueller R."/>
        </authorList>
    </citation>
    <scope>NUCLEOTIDE SEQUENCE [LARGE SCALE GENOMIC DNA]</scope>
    <source>
        <strain evidence="1 2">MSr11954</strain>
    </source>
</reference>
<dbReference type="Proteomes" id="UP001370348">
    <property type="component" value="Chromosome"/>
</dbReference>
<protein>
    <submittedName>
        <fullName evidence="1">Uncharacterized protein</fullName>
    </submittedName>
</protein>
<gene>
    <name evidence="1" type="ORF">LZC94_20585</name>
</gene>
<evidence type="ECO:0000313" key="1">
    <source>
        <dbReference type="EMBL" id="WXB19611.1"/>
    </source>
</evidence>
<accession>A0ABZ2MAS1</accession>
<organism evidence="1 2">
    <name type="scientific">Pendulispora albinea</name>
    <dbReference type="NCBI Taxonomy" id="2741071"/>
    <lineage>
        <taxon>Bacteria</taxon>
        <taxon>Pseudomonadati</taxon>
        <taxon>Myxococcota</taxon>
        <taxon>Myxococcia</taxon>
        <taxon>Myxococcales</taxon>
        <taxon>Sorangiineae</taxon>
        <taxon>Pendulisporaceae</taxon>
        <taxon>Pendulispora</taxon>
    </lineage>
</organism>
<keyword evidence="2" id="KW-1185">Reference proteome</keyword>
<evidence type="ECO:0000313" key="2">
    <source>
        <dbReference type="Proteomes" id="UP001370348"/>
    </source>
</evidence>
<dbReference type="SUPFAM" id="SSF69279">
    <property type="entry name" value="Phage tail proteins"/>
    <property type="match status" value="1"/>
</dbReference>
<name>A0ABZ2MAS1_9BACT</name>
<dbReference type="RefSeq" id="WP_394829216.1">
    <property type="nucleotide sequence ID" value="NZ_CP089984.1"/>
</dbReference>
<sequence length="376" mass="39955">MGFLVDRLGIRLLLLMGATIPVPAPAEVVRALTEVRVVRHAGGRDGFTLTFSIGKDKSLDYALTAAGATGVLNRVVIVALLGAVPDVLIDGVITLQQHIPDQEPGRSRLVVTGTDLMTLLDLEEKNAEFPAMPDFAIVQRILAGYPALALAPVTVPTSEIPIPFERIPRQAETDLAFIHRLAHRNGYVFYIDSLSVLANTAYFGPETRLGLPQPALSMDSGMGSNVASLSFTQDGLAPVAPSGTFFEPITKTVLPIPPLPSLRIPPLSSSPTPAARKVLLRDAGNKSPGLALSASVSAVSTAPPSVTGTGQVDTAHYGSVLHIRRPVGVRGAGRTYDGLYYVQRVTHQIDVRHSKYTQDFTLTREGTGSLLPAVPP</sequence>
<proteinExistence type="predicted"/>
<dbReference type="EMBL" id="CP089984">
    <property type="protein sequence ID" value="WXB19611.1"/>
    <property type="molecule type" value="Genomic_DNA"/>
</dbReference>